<dbReference type="EMBL" id="JBFXLT010000087">
    <property type="protein sequence ID" value="KAL2809528.1"/>
    <property type="molecule type" value="Genomic_DNA"/>
</dbReference>
<sequence length="213" mass="22777">MISLLTCVSSLLAHSSSSSNELSFSPCLLLNAPSLVVIAVRESLVLHHFDGCQVALDLVVSNALLEGIPKPDLVPFGFQLLAPCLPIIIFLSRLDTSGSSTILHSGFLRVLPVHLRFQCSRLACDTVLSDDSASAGPSIPPSESSQPYRSSQDTSSTAGSIALPLIPGLENPEDPTRLLSVLGTSYTVLRWPFLLDLIFSEPICLSYSIWSGL</sequence>
<proteinExistence type="predicted"/>
<evidence type="ECO:0000313" key="3">
    <source>
        <dbReference type="Proteomes" id="UP001610334"/>
    </source>
</evidence>
<keyword evidence="3" id="KW-1185">Reference proteome</keyword>
<gene>
    <name evidence="2" type="ORF">BJX63DRAFT_353438</name>
</gene>
<comment type="caution">
    <text evidence="2">The sequence shown here is derived from an EMBL/GenBank/DDBJ whole genome shotgun (WGS) entry which is preliminary data.</text>
</comment>
<feature type="region of interest" description="Disordered" evidence="1">
    <location>
        <begin position="133"/>
        <end position="158"/>
    </location>
</feature>
<feature type="compositionally biased region" description="Polar residues" evidence="1">
    <location>
        <begin position="141"/>
        <end position="158"/>
    </location>
</feature>
<organism evidence="2 3">
    <name type="scientific">Aspergillus granulosus</name>
    <dbReference type="NCBI Taxonomy" id="176169"/>
    <lineage>
        <taxon>Eukaryota</taxon>
        <taxon>Fungi</taxon>
        <taxon>Dikarya</taxon>
        <taxon>Ascomycota</taxon>
        <taxon>Pezizomycotina</taxon>
        <taxon>Eurotiomycetes</taxon>
        <taxon>Eurotiomycetidae</taxon>
        <taxon>Eurotiales</taxon>
        <taxon>Aspergillaceae</taxon>
        <taxon>Aspergillus</taxon>
        <taxon>Aspergillus subgen. Nidulantes</taxon>
    </lineage>
</organism>
<name>A0ABR4H258_9EURO</name>
<evidence type="ECO:0000256" key="1">
    <source>
        <dbReference type="SAM" id="MobiDB-lite"/>
    </source>
</evidence>
<dbReference type="Proteomes" id="UP001610334">
    <property type="component" value="Unassembled WGS sequence"/>
</dbReference>
<protein>
    <submittedName>
        <fullName evidence="2">Uncharacterized protein</fullName>
    </submittedName>
</protein>
<evidence type="ECO:0000313" key="2">
    <source>
        <dbReference type="EMBL" id="KAL2809528.1"/>
    </source>
</evidence>
<accession>A0ABR4H258</accession>
<reference evidence="2 3" key="1">
    <citation type="submission" date="2024-07" db="EMBL/GenBank/DDBJ databases">
        <title>Section-level genome sequencing and comparative genomics of Aspergillus sections Usti and Cavernicolus.</title>
        <authorList>
            <consortium name="Lawrence Berkeley National Laboratory"/>
            <person name="Nybo J.L."/>
            <person name="Vesth T.C."/>
            <person name="Theobald S."/>
            <person name="Frisvad J.C."/>
            <person name="Larsen T.O."/>
            <person name="Kjaerboelling I."/>
            <person name="Rothschild-Mancinelli K."/>
            <person name="Lyhne E.K."/>
            <person name="Kogle M.E."/>
            <person name="Barry K."/>
            <person name="Clum A."/>
            <person name="Na H."/>
            <person name="Ledsgaard L."/>
            <person name="Lin J."/>
            <person name="Lipzen A."/>
            <person name="Kuo A."/>
            <person name="Riley R."/>
            <person name="Mondo S."/>
            <person name="Labutti K."/>
            <person name="Haridas S."/>
            <person name="Pangalinan J."/>
            <person name="Salamov A.A."/>
            <person name="Simmons B.A."/>
            <person name="Magnuson J.K."/>
            <person name="Chen J."/>
            <person name="Drula E."/>
            <person name="Henrissat B."/>
            <person name="Wiebenga A."/>
            <person name="Lubbers R.J."/>
            <person name="Gomes A.C."/>
            <person name="Makela M.R."/>
            <person name="Stajich J."/>
            <person name="Grigoriev I.V."/>
            <person name="Mortensen U.H."/>
            <person name="De Vries R.P."/>
            <person name="Baker S.E."/>
            <person name="Andersen M.R."/>
        </authorList>
    </citation>
    <scope>NUCLEOTIDE SEQUENCE [LARGE SCALE GENOMIC DNA]</scope>
    <source>
        <strain evidence="2 3">CBS 588.65</strain>
    </source>
</reference>